<protein>
    <submittedName>
        <fullName evidence="2">Uncharacterized protein</fullName>
    </submittedName>
</protein>
<name>A0ABQ9GL68_9NEOP</name>
<feature type="region of interest" description="Disordered" evidence="1">
    <location>
        <begin position="1"/>
        <end position="34"/>
    </location>
</feature>
<sequence length="526" mass="58162">MQGGGYRATVAERLACSPPTKANRTRSPAGSPDFRKWESCQTMPLVGGSSRGISRFPHPLIPALLHIHFNHPLRLSRPRFTFAIGSQLIRPALHASEPIADVQGNNLRIPLLSVMPLCPFPRASRTLSESGHAHIKAIDTSFRLCTLIYSVSRRMFRRTFDSLPARRFRNRWLSLFVGTDIVVSLSCDSCVPEALGNLIEQHARLHYPIPNAHTSVKEKILRRRIQQLKPGTPVAPATLNMTSLANTMRVEGGWGDALQVFRKWGSCQMLPLVGRFSRVAPVSLALAFRRYTARRICESLDDVTKLRLVLGWGRRRHALRVSEPNSRLARKHLANIITARCGATANEHTAEAPVCTGLRSLAYSAGNAVRRIRNASCATHYTNFAFGFVRARLARSLAQLVYLPDAQGRPNFRTCKTSTLYGRAGSFVPLIGGASLSGEISLPDRPIIMVSLLASRLDEPGSNPCGLAPGFSHVGIMPGDVTGRRGFTRETSFPPALAFRRRSIPHFSFIVYQDLDVGRHLNLFTT</sequence>
<comment type="caution">
    <text evidence="2">The sequence shown here is derived from an EMBL/GenBank/DDBJ whole genome shotgun (WGS) entry which is preliminary data.</text>
</comment>
<evidence type="ECO:0000313" key="2">
    <source>
        <dbReference type="EMBL" id="KAJ8872753.1"/>
    </source>
</evidence>
<reference evidence="2 3" key="1">
    <citation type="submission" date="2023-02" db="EMBL/GenBank/DDBJ databases">
        <title>LHISI_Scaffold_Assembly.</title>
        <authorList>
            <person name="Stuart O.P."/>
            <person name="Cleave R."/>
            <person name="Magrath M.J.L."/>
            <person name="Mikheyev A.S."/>
        </authorList>
    </citation>
    <scope>NUCLEOTIDE SEQUENCE [LARGE SCALE GENOMIC DNA]</scope>
    <source>
        <strain evidence="2">Daus_M_001</strain>
        <tissue evidence="2">Leg muscle</tissue>
    </source>
</reference>
<evidence type="ECO:0000256" key="1">
    <source>
        <dbReference type="SAM" id="MobiDB-lite"/>
    </source>
</evidence>
<accession>A0ABQ9GL68</accession>
<keyword evidence="3" id="KW-1185">Reference proteome</keyword>
<dbReference type="EMBL" id="JARBHB010000011">
    <property type="protein sequence ID" value="KAJ8872753.1"/>
    <property type="molecule type" value="Genomic_DNA"/>
</dbReference>
<proteinExistence type="predicted"/>
<gene>
    <name evidence="2" type="ORF">PR048_026369</name>
</gene>
<dbReference type="Proteomes" id="UP001159363">
    <property type="component" value="Chromosome 10"/>
</dbReference>
<organism evidence="2 3">
    <name type="scientific">Dryococelus australis</name>
    <dbReference type="NCBI Taxonomy" id="614101"/>
    <lineage>
        <taxon>Eukaryota</taxon>
        <taxon>Metazoa</taxon>
        <taxon>Ecdysozoa</taxon>
        <taxon>Arthropoda</taxon>
        <taxon>Hexapoda</taxon>
        <taxon>Insecta</taxon>
        <taxon>Pterygota</taxon>
        <taxon>Neoptera</taxon>
        <taxon>Polyneoptera</taxon>
        <taxon>Phasmatodea</taxon>
        <taxon>Verophasmatodea</taxon>
        <taxon>Anareolatae</taxon>
        <taxon>Phasmatidae</taxon>
        <taxon>Eurycanthinae</taxon>
        <taxon>Dryococelus</taxon>
    </lineage>
</organism>
<evidence type="ECO:0000313" key="3">
    <source>
        <dbReference type="Proteomes" id="UP001159363"/>
    </source>
</evidence>